<dbReference type="Proteomes" id="UP000285865">
    <property type="component" value="Unassembled WGS sequence"/>
</dbReference>
<dbReference type="Proteomes" id="UP000285209">
    <property type="component" value="Unassembled WGS sequence"/>
</dbReference>
<evidence type="ECO:0000313" key="4">
    <source>
        <dbReference type="EMBL" id="RHL02796.1"/>
    </source>
</evidence>
<accession>A0A396FJI5</accession>
<dbReference type="EMBL" id="QROF01000011">
    <property type="protein sequence ID" value="RHL02796.1"/>
    <property type="molecule type" value="Genomic_DNA"/>
</dbReference>
<evidence type="ECO:0000313" key="10">
    <source>
        <dbReference type="Proteomes" id="UP000286181"/>
    </source>
</evidence>
<sequence>MINIIFSQLYKKSMSAYFWFFTPFKCKKTTKRHILKRKAMCAGEAFAHPAQKCIKEFLNLLQIYFILFEYAISQWYN</sequence>
<comment type="caution">
    <text evidence="5">The sequence shown here is derived from an EMBL/GenBank/DDBJ whole genome shotgun (WGS) entry which is preliminary data.</text>
</comment>
<evidence type="ECO:0000313" key="1">
    <source>
        <dbReference type="EMBL" id="RGZ17424.1"/>
    </source>
</evidence>
<reference evidence="6 7" key="1">
    <citation type="submission" date="2018-08" db="EMBL/GenBank/DDBJ databases">
        <title>A genome reference for cultivated species of the human gut microbiota.</title>
        <authorList>
            <person name="Zou Y."/>
            <person name="Xue W."/>
            <person name="Luo G."/>
        </authorList>
    </citation>
    <scope>NUCLEOTIDE SEQUENCE [LARGE SCALE GENOMIC DNA]</scope>
    <source>
        <strain evidence="5 6">AF36-2BH</strain>
        <strain evidence="4 10">AF39-14AC</strain>
        <strain evidence="3 9">AM16-11</strain>
        <strain evidence="2 7">AM47-6BH</strain>
        <strain evidence="1 8">AM54-25XD</strain>
    </source>
</reference>
<organism evidence="5 6">
    <name type="scientific">Agathobacter rectalis</name>
    <dbReference type="NCBI Taxonomy" id="39491"/>
    <lineage>
        <taxon>Bacteria</taxon>
        <taxon>Bacillati</taxon>
        <taxon>Bacillota</taxon>
        <taxon>Clostridia</taxon>
        <taxon>Lachnospirales</taxon>
        <taxon>Lachnospiraceae</taxon>
        <taxon>Agathobacter</taxon>
    </lineage>
</organism>
<evidence type="ECO:0000313" key="2">
    <source>
        <dbReference type="EMBL" id="RGZ90318.1"/>
    </source>
</evidence>
<protein>
    <submittedName>
        <fullName evidence="5">Uncharacterized protein</fullName>
    </submittedName>
</protein>
<name>A0A396FJI5_9FIRM</name>
<evidence type="ECO:0000313" key="3">
    <source>
        <dbReference type="EMBL" id="RHI18326.1"/>
    </source>
</evidence>
<dbReference type="Proteomes" id="UP000286181">
    <property type="component" value="Unassembled WGS sequence"/>
</dbReference>
<evidence type="ECO:0000313" key="6">
    <source>
        <dbReference type="Proteomes" id="UP000266698"/>
    </source>
</evidence>
<dbReference type="EMBL" id="QRPB01000005">
    <property type="protein sequence ID" value="RHL80750.1"/>
    <property type="molecule type" value="Genomic_DNA"/>
</dbReference>
<dbReference type="EMBL" id="QSES01000023">
    <property type="protein sequence ID" value="RGZ90318.1"/>
    <property type="molecule type" value="Genomic_DNA"/>
</dbReference>
<evidence type="ECO:0000313" key="7">
    <source>
        <dbReference type="Proteomes" id="UP000283721"/>
    </source>
</evidence>
<proteinExistence type="predicted"/>
<gene>
    <name evidence="5" type="ORF">DW001_06090</name>
    <name evidence="4" type="ORF">DW038_12210</name>
    <name evidence="3" type="ORF">DW172_14225</name>
    <name evidence="2" type="ORF">DW967_12000</name>
    <name evidence="1" type="ORF">DXA03_10185</name>
</gene>
<evidence type="ECO:0000313" key="9">
    <source>
        <dbReference type="Proteomes" id="UP000285865"/>
    </source>
</evidence>
<evidence type="ECO:0000313" key="5">
    <source>
        <dbReference type="EMBL" id="RHL80750.1"/>
    </source>
</evidence>
<evidence type="ECO:0000313" key="8">
    <source>
        <dbReference type="Proteomes" id="UP000285209"/>
    </source>
</evidence>
<dbReference type="Proteomes" id="UP000283721">
    <property type="component" value="Unassembled WGS sequence"/>
</dbReference>
<dbReference type="AlphaFoldDB" id="A0A396FJI5"/>
<dbReference type="Proteomes" id="UP000266698">
    <property type="component" value="Unassembled WGS sequence"/>
</dbReference>
<dbReference type="EMBL" id="QRKN01000017">
    <property type="protein sequence ID" value="RHI18326.1"/>
    <property type="molecule type" value="Genomic_DNA"/>
</dbReference>
<dbReference type="EMBL" id="QSDV01000018">
    <property type="protein sequence ID" value="RGZ17424.1"/>
    <property type="molecule type" value="Genomic_DNA"/>
</dbReference>